<accession>A0A8J5RX24</accession>
<dbReference type="EMBL" id="JAAALK010000288">
    <property type="protein sequence ID" value="KAG8052928.1"/>
    <property type="molecule type" value="Genomic_DNA"/>
</dbReference>
<reference evidence="1" key="2">
    <citation type="submission" date="2021-02" db="EMBL/GenBank/DDBJ databases">
        <authorList>
            <person name="Kimball J.A."/>
            <person name="Haas M.W."/>
            <person name="Macchietto M."/>
            <person name="Kono T."/>
            <person name="Duquette J."/>
            <person name="Shao M."/>
        </authorList>
    </citation>
    <scope>NUCLEOTIDE SEQUENCE</scope>
    <source>
        <tissue evidence="1">Fresh leaf tissue</tissue>
    </source>
</reference>
<organism evidence="1 2">
    <name type="scientific">Zizania palustris</name>
    <name type="common">Northern wild rice</name>
    <dbReference type="NCBI Taxonomy" id="103762"/>
    <lineage>
        <taxon>Eukaryota</taxon>
        <taxon>Viridiplantae</taxon>
        <taxon>Streptophyta</taxon>
        <taxon>Embryophyta</taxon>
        <taxon>Tracheophyta</taxon>
        <taxon>Spermatophyta</taxon>
        <taxon>Magnoliopsida</taxon>
        <taxon>Liliopsida</taxon>
        <taxon>Poales</taxon>
        <taxon>Poaceae</taxon>
        <taxon>BOP clade</taxon>
        <taxon>Oryzoideae</taxon>
        <taxon>Oryzeae</taxon>
        <taxon>Zizaniinae</taxon>
        <taxon>Zizania</taxon>
    </lineage>
</organism>
<evidence type="ECO:0000313" key="2">
    <source>
        <dbReference type="Proteomes" id="UP000729402"/>
    </source>
</evidence>
<protein>
    <submittedName>
        <fullName evidence="1">Uncharacterized protein</fullName>
    </submittedName>
</protein>
<evidence type="ECO:0000313" key="1">
    <source>
        <dbReference type="EMBL" id="KAG8052928.1"/>
    </source>
</evidence>
<comment type="caution">
    <text evidence="1">The sequence shown here is derived from an EMBL/GenBank/DDBJ whole genome shotgun (WGS) entry which is preliminary data.</text>
</comment>
<sequence length="104" mass="10758">MKFHSDSGLPTAAAAVTANVSSNLCLRFICLVRRTITHRASSSSSSVTSFLPLASARGGRVKEGTTTKGSDMERFFGAFAFAVLDGVGYGAPTATAAQARLPTT</sequence>
<keyword evidence="2" id="KW-1185">Reference proteome</keyword>
<dbReference type="AlphaFoldDB" id="A0A8J5RX24"/>
<proteinExistence type="predicted"/>
<gene>
    <name evidence="1" type="ORF">GUJ93_ZPchr0001g30771</name>
</gene>
<reference evidence="1" key="1">
    <citation type="journal article" date="2021" name="bioRxiv">
        <title>Whole Genome Assembly and Annotation of Northern Wild Rice, Zizania palustris L., Supports a Whole Genome Duplication in the Zizania Genus.</title>
        <authorList>
            <person name="Haas M."/>
            <person name="Kono T."/>
            <person name="Macchietto M."/>
            <person name="Millas R."/>
            <person name="McGilp L."/>
            <person name="Shao M."/>
            <person name="Duquette J."/>
            <person name="Hirsch C.N."/>
            <person name="Kimball J."/>
        </authorList>
    </citation>
    <scope>NUCLEOTIDE SEQUENCE</scope>
    <source>
        <tissue evidence="1">Fresh leaf tissue</tissue>
    </source>
</reference>
<dbReference type="Proteomes" id="UP000729402">
    <property type="component" value="Unassembled WGS sequence"/>
</dbReference>
<name>A0A8J5RX24_ZIZPA</name>